<dbReference type="InterPro" id="IPR008258">
    <property type="entry name" value="Transglycosylase_SLT_dom_1"/>
</dbReference>
<feature type="compositionally biased region" description="Basic and acidic residues" evidence="4">
    <location>
        <begin position="92"/>
        <end position="105"/>
    </location>
</feature>
<dbReference type="AlphaFoldDB" id="A0A9X1Y5L7"/>
<dbReference type="Proteomes" id="UP001139516">
    <property type="component" value="Unassembled WGS sequence"/>
</dbReference>
<dbReference type="GO" id="GO:0004553">
    <property type="term" value="F:hydrolase activity, hydrolyzing O-glycosyl compounds"/>
    <property type="evidence" value="ECO:0007669"/>
    <property type="project" value="InterPro"/>
</dbReference>
<dbReference type="PANTHER" id="PTHR37423:SF2">
    <property type="entry name" value="MEMBRANE-BOUND LYTIC MUREIN TRANSGLYCOSYLASE C"/>
    <property type="match status" value="1"/>
</dbReference>
<dbReference type="Pfam" id="PF01464">
    <property type="entry name" value="SLT"/>
    <property type="match status" value="1"/>
</dbReference>
<sequence>MRRIFDLLSRGDHAGAMAEVAHLEDRRLLGHVLAEHYLAANAASSGVHPTPAELQSWLAHYADQPDAPRIHALLASRLPANAALPPLPSAETLDRDEVVPEERASARPVTRNAVLDRAVRDRVAADNVNAALTLVARTPGVGAAYAALLKADIAEALFRRGRDADALRIAAEAARHPAAQAPAAFTAGLSAFALDHFEAAKNYFEVTARSEGAPAVLRSAAAFWTARAAVRARQPRDYVPWMLAAAQEPRTFYGLLARRALGLPANFDWGQEVPGEAEGAALAETASGWRALALLQIGQTGRAEAELRRLWPSAAGNSGLSRAMLVVANQAGLTGLAAQLAGLVQSADGRPRDFARFPVPNLRPQQGFRVDPALVYALARTESNFDHTAVSPAGARGIMQLLPATASYLANDPSLAGNAQRLHDPAYGLELGQRFILWLARQEAMRGDLIRVLAAYNAGPGAVMRWQPTNRHRDDPFLYLESIPINETRTYVQRVLTYSWIYASRLGLPAPSLDQLAAGAFPRIAGAEEVEAMLRQRPAGRR</sequence>
<keyword evidence="3" id="KW-0732">Signal</keyword>
<comment type="similarity">
    <text evidence="2">Belongs to the virb1 family.</text>
</comment>
<evidence type="ECO:0000256" key="4">
    <source>
        <dbReference type="SAM" id="MobiDB-lite"/>
    </source>
</evidence>
<dbReference type="Gene3D" id="1.10.530.10">
    <property type="match status" value="1"/>
</dbReference>
<accession>A0A9X1Y5L7</accession>
<dbReference type="RefSeq" id="WP_248666779.1">
    <property type="nucleotide sequence ID" value="NZ_JALPRX010000036.1"/>
</dbReference>
<evidence type="ECO:0000313" key="7">
    <source>
        <dbReference type="Proteomes" id="UP001139516"/>
    </source>
</evidence>
<evidence type="ECO:0000259" key="5">
    <source>
        <dbReference type="Pfam" id="PF01464"/>
    </source>
</evidence>
<evidence type="ECO:0000256" key="2">
    <source>
        <dbReference type="ARBA" id="ARBA00009387"/>
    </source>
</evidence>
<feature type="domain" description="Transglycosylase SLT" evidence="5">
    <location>
        <begin position="365"/>
        <end position="474"/>
    </location>
</feature>
<dbReference type="SUPFAM" id="SSF48435">
    <property type="entry name" value="Bacterial muramidases"/>
    <property type="match status" value="1"/>
</dbReference>
<evidence type="ECO:0000256" key="1">
    <source>
        <dbReference type="ARBA" id="ARBA00007734"/>
    </source>
</evidence>
<dbReference type="InterPro" id="IPR008939">
    <property type="entry name" value="Lytic_TGlycosylase_superhlx_U"/>
</dbReference>
<protein>
    <submittedName>
        <fullName evidence="6">Lytic transglycosylase domain-containing protein</fullName>
    </submittedName>
</protein>
<evidence type="ECO:0000313" key="6">
    <source>
        <dbReference type="EMBL" id="MCK8784654.1"/>
    </source>
</evidence>
<evidence type="ECO:0000256" key="3">
    <source>
        <dbReference type="ARBA" id="ARBA00022729"/>
    </source>
</evidence>
<dbReference type="InterPro" id="IPR023346">
    <property type="entry name" value="Lysozyme-like_dom_sf"/>
</dbReference>
<dbReference type="CDD" id="cd13401">
    <property type="entry name" value="Slt70-like"/>
    <property type="match status" value="1"/>
</dbReference>
<organism evidence="6 7">
    <name type="scientific">Roseomonas acroporae</name>
    <dbReference type="NCBI Taxonomy" id="2937791"/>
    <lineage>
        <taxon>Bacteria</taxon>
        <taxon>Pseudomonadati</taxon>
        <taxon>Pseudomonadota</taxon>
        <taxon>Alphaproteobacteria</taxon>
        <taxon>Acetobacterales</taxon>
        <taxon>Roseomonadaceae</taxon>
        <taxon>Roseomonas</taxon>
    </lineage>
</organism>
<comment type="caution">
    <text evidence="6">The sequence shown here is derived from an EMBL/GenBank/DDBJ whole genome shotgun (WGS) entry which is preliminary data.</text>
</comment>
<reference evidence="6" key="1">
    <citation type="submission" date="2022-04" db="EMBL/GenBank/DDBJ databases">
        <title>Roseomonas acroporae sp. nov., isolated from coral Acropora digitifera.</title>
        <authorList>
            <person name="Sun H."/>
        </authorList>
    </citation>
    <scope>NUCLEOTIDE SEQUENCE</scope>
    <source>
        <strain evidence="6">NAR14</strain>
    </source>
</reference>
<comment type="similarity">
    <text evidence="1">Belongs to the transglycosylase Slt family.</text>
</comment>
<proteinExistence type="inferred from homology"/>
<dbReference type="EMBL" id="JALPRX010000036">
    <property type="protein sequence ID" value="MCK8784654.1"/>
    <property type="molecule type" value="Genomic_DNA"/>
</dbReference>
<dbReference type="GO" id="GO:0042597">
    <property type="term" value="C:periplasmic space"/>
    <property type="evidence" value="ECO:0007669"/>
    <property type="project" value="InterPro"/>
</dbReference>
<dbReference type="Gene3D" id="1.25.20.10">
    <property type="entry name" value="Bacterial muramidases"/>
    <property type="match status" value="1"/>
</dbReference>
<gene>
    <name evidence="6" type="ORF">M0638_09690</name>
</gene>
<dbReference type="PANTHER" id="PTHR37423">
    <property type="entry name" value="SOLUBLE LYTIC MUREIN TRANSGLYCOSYLASE-RELATED"/>
    <property type="match status" value="1"/>
</dbReference>
<name>A0A9X1Y5L7_9PROT</name>
<dbReference type="SUPFAM" id="SSF53955">
    <property type="entry name" value="Lysozyme-like"/>
    <property type="match status" value="1"/>
</dbReference>
<feature type="region of interest" description="Disordered" evidence="4">
    <location>
        <begin position="85"/>
        <end position="107"/>
    </location>
</feature>
<keyword evidence="7" id="KW-1185">Reference proteome</keyword>